<organism evidence="1 2">
    <name type="scientific">Candidatus Desulfatibia vada</name>
    <dbReference type="NCBI Taxonomy" id="2841696"/>
    <lineage>
        <taxon>Bacteria</taxon>
        <taxon>Pseudomonadati</taxon>
        <taxon>Thermodesulfobacteriota</taxon>
        <taxon>Desulfobacteria</taxon>
        <taxon>Desulfobacterales</taxon>
        <taxon>Desulfobacterales incertae sedis</taxon>
        <taxon>Candidatus Desulfatibia</taxon>
    </lineage>
</organism>
<dbReference type="EMBL" id="JACNIG010000220">
    <property type="protein sequence ID" value="MBC8432390.1"/>
    <property type="molecule type" value="Genomic_DNA"/>
</dbReference>
<dbReference type="PANTHER" id="PTHR30217:SF10">
    <property type="entry name" value="23S RRNA 5-HYDROXYCYTIDINE C2501 SYNTHASE"/>
    <property type="match status" value="1"/>
</dbReference>
<dbReference type="InterPro" id="IPR001539">
    <property type="entry name" value="Peptidase_U32"/>
</dbReference>
<protein>
    <submittedName>
        <fullName evidence="1">U32 family peptidase</fullName>
    </submittedName>
</protein>
<evidence type="ECO:0000313" key="2">
    <source>
        <dbReference type="Proteomes" id="UP000605201"/>
    </source>
</evidence>
<dbReference type="Pfam" id="PF01136">
    <property type="entry name" value="Peptidase_U32"/>
    <property type="match status" value="1"/>
</dbReference>
<dbReference type="InterPro" id="IPR051454">
    <property type="entry name" value="RNA/ubiquinone_mod_enzymes"/>
</dbReference>
<reference evidence="1 2" key="1">
    <citation type="submission" date="2020-08" db="EMBL/GenBank/DDBJ databases">
        <title>Bridging the membrane lipid divide: bacteria of the FCB group superphylum have the potential to synthesize archaeal ether lipids.</title>
        <authorList>
            <person name="Villanueva L."/>
            <person name="Von Meijenfeldt F.A.B."/>
            <person name="Westbye A.B."/>
            <person name="Yadav S."/>
            <person name="Hopmans E.C."/>
            <person name="Dutilh B.E."/>
            <person name="Sinninghe Damste J.S."/>
        </authorList>
    </citation>
    <scope>NUCLEOTIDE SEQUENCE [LARGE SCALE GENOMIC DNA]</scope>
    <source>
        <strain evidence="1">NIOZ-UU17</strain>
    </source>
</reference>
<dbReference type="PANTHER" id="PTHR30217">
    <property type="entry name" value="PEPTIDASE U32 FAMILY"/>
    <property type="match status" value="1"/>
</dbReference>
<evidence type="ECO:0000313" key="1">
    <source>
        <dbReference type="EMBL" id="MBC8432390.1"/>
    </source>
</evidence>
<gene>
    <name evidence="1" type="ORF">H8D96_10770</name>
</gene>
<name>A0A8J6P566_9BACT</name>
<accession>A0A8J6P566</accession>
<sequence length="385" mass="44225">MERIKYSIATSWEEALIKAIRNLNDESQDAKIEEIYGSFKSSIVGSGRHSWRLPDVSSKKAESFIKQAHNIGLTFNWMLNAPDFQDKEKDSSWLGRVFEFIEYLGSIGVDILTIAHPFLIKIVKSGFPSFKIRVSLIAGVDTPEKARKYEDMGVDSITLNPHTVNRDFETLISIREAVDCGLGLYTNIPCLDQCRWRNEHYKFIGNTSQEGKSFKKAHIDPFLAMCSLVYLREPLQLLKSPFIRPEDIETYKDLGINFFKLSDRAEKSGFLIKTAKAYMNRSYEGDLFKLIFRNGSKLKVNLQFKNEKINSLDIPITISNNILTELKFIEHIKNLKGEELDKFYETVTEKAVVFKDRGSLQKVENALKSTLKSFREEVREIKSST</sequence>
<dbReference type="AlphaFoldDB" id="A0A8J6P566"/>
<comment type="caution">
    <text evidence="1">The sequence shown here is derived from an EMBL/GenBank/DDBJ whole genome shotgun (WGS) entry which is preliminary data.</text>
</comment>
<proteinExistence type="predicted"/>
<dbReference type="Proteomes" id="UP000605201">
    <property type="component" value="Unassembled WGS sequence"/>
</dbReference>